<reference evidence="1 2" key="1">
    <citation type="submission" date="2022-12" db="EMBL/GenBank/DDBJ databases">
        <title>Chromosome-scale assembly of the Ensete ventricosum genome.</title>
        <authorList>
            <person name="Dussert Y."/>
            <person name="Stocks J."/>
            <person name="Wendawek A."/>
            <person name="Woldeyes F."/>
            <person name="Nichols R.A."/>
            <person name="Borrell J.S."/>
        </authorList>
    </citation>
    <scope>NUCLEOTIDE SEQUENCE [LARGE SCALE GENOMIC DNA]</scope>
    <source>
        <strain evidence="2">cv. Maze</strain>
        <tissue evidence="1">Seeds</tissue>
    </source>
</reference>
<proteinExistence type="predicted"/>
<gene>
    <name evidence="1" type="ORF">OPV22_025871</name>
</gene>
<comment type="caution">
    <text evidence="1">The sequence shown here is derived from an EMBL/GenBank/DDBJ whole genome shotgun (WGS) entry which is preliminary data.</text>
</comment>
<dbReference type="Proteomes" id="UP001222027">
    <property type="component" value="Unassembled WGS sequence"/>
</dbReference>
<dbReference type="EMBL" id="JAQQAF010000007">
    <property type="protein sequence ID" value="KAJ8471528.1"/>
    <property type="molecule type" value="Genomic_DNA"/>
</dbReference>
<evidence type="ECO:0000313" key="1">
    <source>
        <dbReference type="EMBL" id="KAJ8471528.1"/>
    </source>
</evidence>
<organism evidence="1 2">
    <name type="scientific">Ensete ventricosum</name>
    <name type="common">Abyssinian banana</name>
    <name type="synonym">Musa ensete</name>
    <dbReference type="NCBI Taxonomy" id="4639"/>
    <lineage>
        <taxon>Eukaryota</taxon>
        <taxon>Viridiplantae</taxon>
        <taxon>Streptophyta</taxon>
        <taxon>Embryophyta</taxon>
        <taxon>Tracheophyta</taxon>
        <taxon>Spermatophyta</taxon>
        <taxon>Magnoliopsida</taxon>
        <taxon>Liliopsida</taxon>
        <taxon>Zingiberales</taxon>
        <taxon>Musaceae</taxon>
        <taxon>Ensete</taxon>
    </lineage>
</organism>
<sequence>MHWPVLVDFEIKATGQLQSPTVHVPKGREVYATGLCGPLVPDFDLLVLNDAYLEATMKKRVQHAPPTSRTAL</sequence>
<name>A0AAV8QEY8_ENSVE</name>
<dbReference type="AlphaFoldDB" id="A0AAV8QEY8"/>
<accession>A0AAV8QEY8</accession>
<keyword evidence="2" id="KW-1185">Reference proteome</keyword>
<protein>
    <submittedName>
        <fullName evidence="1">Uncharacterized protein</fullName>
    </submittedName>
</protein>
<evidence type="ECO:0000313" key="2">
    <source>
        <dbReference type="Proteomes" id="UP001222027"/>
    </source>
</evidence>